<reference evidence="12 13" key="1">
    <citation type="submission" date="2021-09" db="EMBL/GenBank/DDBJ databases">
        <title>Genomic insights and catalytic innovation underlie evolution of tropane alkaloids biosynthesis.</title>
        <authorList>
            <person name="Wang Y.-J."/>
            <person name="Tian T."/>
            <person name="Huang J.-P."/>
            <person name="Huang S.-X."/>
        </authorList>
    </citation>
    <scope>NUCLEOTIDE SEQUENCE [LARGE SCALE GENOMIC DNA]</scope>
    <source>
        <strain evidence="12">KIB-2018</strain>
        <tissue evidence="12">Leaf</tissue>
    </source>
</reference>
<evidence type="ECO:0000256" key="3">
    <source>
        <dbReference type="ARBA" id="ARBA00022692"/>
    </source>
</evidence>
<name>A0AAV8TCR4_9ROSI</name>
<evidence type="ECO:0000256" key="4">
    <source>
        <dbReference type="ARBA" id="ARBA00022729"/>
    </source>
</evidence>
<dbReference type="SUPFAM" id="SSF52058">
    <property type="entry name" value="L domain-like"/>
    <property type="match status" value="2"/>
</dbReference>
<keyword evidence="8" id="KW-0675">Receptor</keyword>
<keyword evidence="4 10" id="KW-0732">Signal</keyword>
<comment type="caution">
    <text evidence="12">The sequence shown here is derived from an EMBL/GenBank/DDBJ whole genome shotgun (WGS) entry which is preliminary data.</text>
</comment>
<organism evidence="12 13">
    <name type="scientific">Erythroxylum novogranatense</name>
    <dbReference type="NCBI Taxonomy" id="1862640"/>
    <lineage>
        <taxon>Eukaryota</taxon>
        <taxon>Viridiplantae</taxon>
        <taxon>Streptophyta</taxon>
        <taxon>Embryophyta</taxon>
        <taxon>Tracheophyta</taxon>
        <taxon>Spermatophyta</taxon>
        <taxon>Magnoliopsida</taxon>
        <taxon>eudicotyledons</taxon>
        <taxon>Gunneridae</taxon>
        <taxon>Pentapetalae</taxon>
        <taxon>rosids</taxon>
        <taxon>fabids</taxon>
        <taxon>Malpighiales</taxon>
        <taxon>Erythroxylaceae</taxon>
        <taxon>Erythroxylum</taxon>
    </lineage>
</organism>
<evidence type="ECO:0000313" key="13">
    <source>
        <dbReference type="Proteomes" id="UP001159364"/>
    </source>
</evidence>
<evidence type="ECO:0000256" key="5">
    <source>
        <dbReference type="ARBA" id="ARBA00022737"/>
    </source>
</evidence>
<gene>
    <name evidence="12" type="ORF">K2173_007754</name>
</gene>
<evidence type="ECO:0000256" key="9">
    <source>
        <dbReference type="ARBA" id="ARBA00023180"/>
    </source>
</evidence>
<proteinExistence type="predicted"/>
<dbReference type="FunFam" id="3.80.10.10:FF:000041">
    <property type="entry name" value="LRR receptor-like serine/threonine-protein kinase ERECTA"/>
    <property type="match status" value="1"/>
</dbReference>
<protein>
    <recommendedName>
        <fullName evidence="11">Leucine-rich repeat-containing N-terminal plant-type domain-containing protein</fullName>
    </recommendedName>
</protein>
<dbReference type="GO" id="GO:0016020">
    <property type="term" value="C:membrane"/>
    <property type="evidence" value="ECO:0007669"/>
    <property type="project" value="UniProtKB-SubCell"/>
</dbReference>
<dbReference type="Pfam" id="PF13855">
    <property type="entry name" value="LRR_8"/>
    <property type="match status" value="2"/>
</dbReference>
<evidence type="ECO:0000256" key="6">
    <source>
        <dbReference type="ARBA" id="ARBA00022989"/>
    </source>
</evidence>
<keyword evidence="13" id="KW-1185">Reference proteome</keyword>
<dbReference type="InterPro" id="IPR046956">
    <property type="entry name" value="RLP23-like"/>
</dbReference>
<dbReference type="Proteomes" id="UP001159364">
    <property type="component" value="Linkage Group LG05"/>
</dbReference>
<evidence type="ECO:0000256" key="7">
    <source>
        <dbReference type="ARBA" id="ARBA00023136"/>
    </source>
</evidence>
<dbReference type="InterPro" id="IPR013210">
    <property type="entry name" value="LRR_N_plant-typ"/>
</dbReference>
<feature type="domain" description="Leucine-rich repeat-containing N-terminal plant-type" evidence="11">
    <location>
        <begin position="37"/>
        <end position="88"/>
    </location>
</feature>
<keyword evidence="2" id="KW-0433">Leucine-rich repeat</keyword>
<keyword evidence="3" id="KW-0812">Transmembrane</keyword>
<evidence type="ECO:0000256" key="1">
    <source>
        <dbReference type="ARBA" id="ARBA00004479"/>
    </source>
</evidence>
<evidence type="ECO:0000259" key="11">
    <source>
        <dbReference type="Pfam" id="PF08263"/>
    </source>
</evidence>
<keyword evidence="6" id="KW-1133">Transmembrane helix</keyword>
<dbReference type="Pfam" id="PF00560">
    <property type="entry name" value="LRR_1"/>
    <property type="match status" value="4"/>
</dbReference>
<dbReference type="InterPro" id="IPR001611">
    <property type="entry name" value="Leu-rich_rpt"/>
</dbReference>
<evidence type="ECO:0000256" key="8">
    <source>
        <dbReference type="ARBA" id="ARBA00023170"/>
    </source>
</evidence>
<dbReference type="Pfam" id="PF08263">
    <property type="entry name" value="LRRNT_2"/>
    <property type="match status" value="1"/>
</dbReference>
<sequence>MASLGSFCSLSHQYSLFLTLTFLLVKSPTSVTPLSLEDERDTLLLFNQSIFIKSNASGDPLAYPKTASWEPQGQNTSDCCFWDGVECDEQTGHVVGLDLSSSCIYGSINSTSTLFRLVYLRRLNLGDNNFNYSQIPSQMKVFSRLTYLNLSNSQFYGQVPSEISELSHLSSLDLGRLNPLDASFAVDKPLQLKISDLVRLFQNLTALEKLDLSYVNISSTVPDNWGNLSSLTFLNLEGCRLSGLVPFSISQLTKLVYLNLGGNKFSGKIPLWLDKLYNLTTLILYVNYLSDELTFLGLRRNRLQGMIPKWVGDVHSPKLQFLMLSVNSLTGLEQPSMFSVFKNLKILDIDDNKLEGPAPIPPASILKYNLSSNYLNGELSPLFCNLHSVLFLDVSYNNLSGTIPQCLGNFSDSLLALILANNSFKGGIPKTFSKGSRLRLVDLSHNRLEGRLPRSLAYCKMLEGLDLSENHFSDSFPSWLGVLPRLQILTLRENKFFGAIEVLENEFGFPKLQILDLSSNNFTGNLSSEFFQSLNSMKAFDSDQWAYMQSVGKFQCVHHMHTVRKIKFFVPGPSRKPGSMCLYNNVKP</sequence>
<dbReference type="AlphaFoldDB" id="A0AAV8TCR4"/>
<evidence type="ECO:0000256" key="10">
    <source>
        <dbReference type="SAM" id="SignalP"/>
    </source>
</evidence>
<dbReference type="EMBL" id="JAIWQS010000005">
    <property type="protein sequence ID" value="KAJ8764667.1"/>
    <property type="molecule type" value="Genomic_DNA"/>
</dbReference>
<accession>A0AAV8TCR4</accession>
<dbReference type="PANTHER" id="PTHR48061">
    <property type="entry name" value="LEUCINE-RICH REPEAT RECEPTOR PROTEIN KINASE EMS1-LIKE-RELATED"/>
    <property type="match status" value="1"/>
</dbReference>
<keyword evidence="7" id="KW-0472">Membrane</keyword>
<evidence type="ECO:0000256" key="2">
    <source>
        <dbReference type="ARBA" id="ARBA00022614"/>
    </source>
</evidence>
<comment type="subcellular location">
    <subcellularLocation>
        <location evidence="1">Membrane</location>
        <topology evidence="1">Single-pass type I membrane protein</topology>
    </subcellularLocation>
</comment>
<dbReference type="Gene3D" id="3.80.10.10">
    <property type="entry name" value="Ribonuclease Inhibitor"/>
    <property type="match status" value="4"/>
</dbReference>
<keyword evidence="5" id="KW-0677">Repeat</keyword>
<dbReference type="PANTHER" id="PTHR48061:SF36">
    <property type="entry name" value="RECEPTOR-LIKE PROTEIN 12"/>
    <property type="match status" value="1"/>
</dbReference>
<keyword evidence="9" id="KW-0325">Glycoprotein</keyword>
<dbReference type="InterPro" id="IPR032675">
    <property type="entry name" value="LRR_dom_sf"/>
</dbReference>
<dbReference type="FunFam" id="3.80.10.10:FF:000095">
    <property type="entry name" value="LRR receptor-like serine/threonine-protein kinase GSO1"/>
    <property type="match status" value="1"/>
</dbReference>
<feature type="chain" id="PRO_5043922486" description="Leucine-rich repeat-containing N-terminal plant-type domain-containing protein" evidence="10">
    <location>
        <begin position="32"/>
        <end position="588"/>
    </location>
</feature>
<evidence type="ECO:0000313" key="12">
    <source>
        <dbReference type="EMBL" id="KAJ8764667.1"/>
    </source>
</evidence>
<feature type="signal peptide" evidence="10">
    <location>
        <begin position="1"/>
        <end position="31"/>
    </location>
</feature>